<dbReference type="GO" id="GO:0008061">
    <property type="term" value="F:chitin binding"/>
    <property type="evidence" value="ECO:0007669"/>
    <property type="project" value="UniProtKB-KW"/>
</dbReference>
<dbReference type="PANTHER" id="PTHR34997">
    <property type="entry name" value="AM15"/>
    <property type="match status" value="1"/>
</dbReference>
<feature type="domain" description="LysM" evidence="6">
    <location>
        <begin position="209"/>
        <end position="255"/>
    </location>
</feature>
<feature type="compositionally biased region" description="Low complexity" evidence="4">
    <location>
        <begin position="356"/>
        <end position="383"/>
    </location>
</feature>
<evidence type="ECO:0000256" key="3">
    <source>
        <dbReference type="ARBA" id="ARBA00044955"/>
    </source>
</evidence>
<evidence type="ECO:0000259" key="6">
    <source>
        <dbReference type="PROSITE" id="PS51782"/>
    </source>
</evidence>
<dbReference type="EMBL" id="MU853224">
    <property type="protein sequence ID" value="KAK4127535.1"/>
    <property type="molecule type" value="Genomic_DNA"/>
</dbReference>
<dbReference type="InterPro" id="IPR018392">
    <property type="entry name" value="LysM"/>
</dbReference>
<feature type="domain" description="LysM" evidence="6">
    <location>
        <begin position="260"/>
        <end position="306"/>
    </location>
</feature>
<name>A0AAN6Z6I3_9PEZI</name>
<comment type="caution">
    <text evidence="7">The sequence shown here is derived from an EMBL/GenBank/DDBJ whole genome shotgun (WGS) entry which is preliminary data.</text>
</comment>
<dbReference type="AlphaFoldDB" id="A0AAN6Z6I3"/>
<evidence type="ECO:0000256" key="1">
    <source>
        <dbReference type="ARBA" id="ARBA00022669"/>
    </source>
</evidence>
<dbReference type="Proteomes" id="UP001302602">
    <property type="component" value="Unassembled WGS sequence"/>
</dbReference>
<proteinExistence type="inferred from homology"/>
<dbReference type="RefSeq" id="XP_062651306.1">
    <property type="nucleotide sequence ID" value="XM_062796903.1"/>
</dbReference>
<keyword evidence="1" id="KW-0147">Chitin-binding</keyword>
<evidence type="ECO:0000256" key="5">
    <source>
        <dbReference type="SAM" id="SignalP"/>
    </source>
</evidence>
<reference evidence="7" key="2">
    <citation type="submission" date="2023-05" db="EMBL/GenBank/DDBJ databases">
        <authorList>
            <consortium name="Lawrence Berkeley National Laboratory"/>
            <person name="Steindorff A."/>
            <person name="Hensen N."/>
            <person name="Bonometti L."/>
            <person name="Westerberg I."/>
            <person name="Brannstrom I.O."/>
            <person name="Guillou S."/>
            <person name="Cros-Aarteil S."/>
            <person name="Calhoun S."/>
            <person name="Haridas S."/>
            <person name="Kuo A."/>
            <person name="Mondo S."/>
            <person name="Pangilinan J."/>
            <person name="Riley R."/>
            <person name="Labutti K."/>
            <person name="Andreopoulos B."/>
            <person name="Lipzen A."/>
            <person name="Chen C."/>
            <person name="Yanf M."/>
            <person name="Daum C."/>
            <person name="Ng V."/>
            <person name="Clum A."/>
            <person name="Ohm R."/>
            <person name="Martin F."/>
            <person name="Silar P."/>
            <person name="Natvig D."/>
            <person name="Lalanne C."/>
            <person name="Gautier V."/>
            <person name="Ament-Velasquez S.L."/>
            <person name="Kruys A."/>
            <person name="Hutchinson M.I."/>
            <person name="Powell A.J."/>
            <person name="Barry K."/>
            <person name="Miller A.N."/>
            <person name="Grigoriev I.V."/>
            <person name="Debuchy R."/>
            <person name="Gladieux P."/>
            <person name="Thoren M.H."/>
            <person name="Johannesson H."/>
        </authorList>
    </citation>
    <scope>NUCLEOTIDE SEQUENCE</scope>
    <source>
        <strain evidence="7">CBS 731.68</strain>
    </source>
</reference>
<evidence type="ECO:0000256" key="2">
    <source>
        <dbReference type="ARBA" id="ARBA00023026"/>
    </source>
</evidence>
<feature type="chain" id="PRO_5042946236" evidence="5">
    <location>
        <begin position="22"/>
        <end position="441"/>
    </location>
</feature>
<dbReference type="PROSITE" id="PS51782">
    <property type="entry name" value="LYSM"/>
    <property type="match status" value="2"/>
</dbReference>
<keyword evidence="5" id="KW-0732">Signal</keyword>
<evidence type="ECO:0000313" key="7">
    <source>
        <dbReference type="EMBL" id="KAK4127535.1"/>
    </source>
</evidence>
<gene>
    <name evidence="7" type="ORF">N657DRAFT_687788</name>
</gene>
<dbReference type="Gene3D" id="3.10.350.10">
    <property type="entry name" value="LysM domain"/>
    <property type="match status" value="1"/>
</dbReference>
<feature type="region of interest" description="Disordered" evidence="4">
    <location>
        <begin position="352"/>
        <end position="392"/>
    </location>
</feature>
<dbReference type="Pfam" id="PF01476">
    <property type="entry name" value="LysM"/>
    <property type="match status" value="1"/>
</dbReference>
<dbReference type="SMART" id="SM00257">
    <property type="entry name" value="LysM"/>
    <property type="match status" value="2"/>
</dbReference>
<dbReference type="PANTHER" id="PTHR34997:SF1">
    <property type="entry name" value="PEPTIDOGLYCAN-BINDING LYSIN DOMAIN"/>
    <property type="match status" value="1"/>
</dbReference>
<dbReference type="InterPro" id="IPR036779">
    <property type="entry name" value="LysM_dom_sf"/>
</dbReference>
<sequence length="441" mass="47428">MAAVARLFLLLATPGSRPVLAQIFVSSNGSYAGLLNTPPNLSPSCATTFSEAVVCDPMLWQVWQNKLPSVNELELMCTAPSYTVTVGYNVYPATYAVDLMLHTYKWACLTDTTTGARCFSLLAQQASAENGTSLSDLCSACNPRLRQAALDSPLGYTDALAADYSSLTSSCQMTSYPVTSPTRYVLGTTTAPVPTPTDGVPVPSYTCESQYTIQESDTCESISWAKRVSTFSLLYSNKPPMFCPDFPAAGTEICIPQRCNRYMVLPIDMCQSVAQKHGLTVAKLIELNPDLKSQCNNLRALTGYAICLTPPGVVSTTATPQPTTASYFDNPCLNPGAPSSCFTTAWETPESDIPWPTASSSTGSSSTSSATATAPTLPAWTDPPSLPRAPRTREGCASYDIVYDDEPPLMEWNPSLKYDVMDDSTWNSCQFEAGYSCCVKA</sequence>
<keyword evidence="2" id="KW-0843">Virulence</keyword>
<organism evidence="7 8">
    <name type="scientific">Parathielavia appendiculata</name>
    <dbReference type="NCBI Taxonomy" id="2587402"/>
    <lineage>
        <taxon>Eukaryota</taxon>
        <taxon>Fungi</taxon>
        <taxon>Dikarya</taxon>
        <taxon>Ascomycota</taxon>
        <taxon>Pezizomycotina</taxon>
        <taxon>Sordariomycetes</taxon>
        <taxon>Sordariomycetidae</taxon>
        <taxon>Sordariales</taxon>
        <taxon>Chaetomiaceae</taxon>
        <taxon>Parathielavia</taxon>
    </lineage>
</organism>
<feature type="signal peptide" evidence="5">
    <location>
        <begin position="1"/>
        <end position="21"/>
    </location>
</feature>
<dbReference type="GeneID" id="87833671"/>
<dbReference type="InterPro" id="IPR052210">
    <property type="entry name" value="LysM1-like"/>
</dbReference>
<accession>A0AAN6Z6I3</accession>
<keyword evidence="8" id="KW-1185">Reference proteome</keyword>
<reference evidence="7" key="1">
    <citation type="journal article" date="2023" name="Mol. Phylogenet. Evol.">
        <title>Genome-scale phylogeny and comparative genomics of the fungal order Sordariales.</title>
        <authorList>
            <person name="Hensen N."/>
            <person name="Bonometti L."/>
            <person name="Westerberg I."/>
            <person name="Brannstrom I.O."/>
            <person name="Guillou S."/>
            <person name="Cros-Aarteil S."/>
            <person name="Calhoun S."/>
            <person name="Haridas S."/>
            <person name="Kuo A."/>
            <person name="Mondo S."/>
            <person name="Pangilinan J."/>
            <person name="Riley R."/>
            <person name="LaButti K."/>
            <person name="Andreopoulos B."/>
            <person name="Lipzen A."/>
            <person name="Chen C."/>
            <person name="Yan M."/>
            <person name="Daum C."/>
            <person name="Ng V."/>
            <person name="Clum A."/>
            <person name="Steindorff A."/>
            <person name="Ohm R.A."/>
            <person name="Martin F."/>
            <person name="Silar P."/>
            <person name="Natvig D.O."/>
            <person name="Lalanne C."/>
            <person name="Gautier V."/>
            <person name="Ament-Velasquez S.L."/>
            <person name="Kruys A."/>
            <person name="Hutchinson M.I."/>
            <person name="Powell A.J."/>
            <person name="Barry K."/>
            <person name="Miller A.N."/>
            <person name="Grigoriev I.V."/>
            <person name="Debuchy R."/>
            <person name="Gladieux P."/>
            <person name="Hiltunen Thoren M."/>
            <person name="Johannesson H."/>
        </authorList>
    </citation>
    <scope>NUCLEOTIDE SEQUENCE</scope>
    <source>
        <strain evidence="7">CBS 731.68</strain>
    </source>
</reference>
<protein>
    <submittedName>
        <fullName evidence="7">Carbohydrate-binding module family 50 protein</fullName>
    </submittedName>
</protein>
<evidence type="ECO:0000256" key="4">
    <source>
        <dbReference type="SAM" id="MobiDB-lite"/>
    </source>
</evidence>
<comment type="similarity">
    <text evidence="3">Belongs to the secreted LysM effector family.</text>
</comment>
<evidence type="ECO:0000313" key="8">
    <source>
        <dbReference type="Proteomes" id="UP001302602"/>
    </source>
</evidence>